<evidence type="ECO:0000313" key="3">
    <source>
        <dbReference type="Proteomes" id="UP000419743"/>
    </source>
</evidence>
<dbReference type="RefSeq" id="WP_156740308.1">
    <property type="nucleotide sequence ID" value="NZ_CACRYJ010000018.1"/>
</dbReference>
<dbReference type="Pfam" id="PF08818">
    <property type="entry name" value="DUF1801"/>
    <property type="match status" value="1"/>
</dbReference>
<dbReference type="AlphaFoldDB" id="A0A7M4DH85"/>
<evidence type="ECO:0000313" key="2">
    <source>
        <dbReference type="EMBL" id="VZO36278.1"/>
    </source>
</evidence>
<dbReference type="SUPFAM" id="SSF159888">
    <property type="entry name" value="YdhG-like"/>
    <property type="match status" value="1"/>
</dbReference>
<accession>A0A7M4DH85</accession>
<sequence>MAELKTRPGSGDVNAFIASVDDPVRRADAERLVELMRAVSGDEPVLWGPSIIGFGERHLVYSSGREIDYFEVGFSPRKAATTLYLDAVLGSSADLLAELGPHTTGKGCLYIKRLADVDGDVLRHLLEEAVRAARA</sequence>
<dbReference type="InterPro" id="IPR014922">
    <property type="entry name" value="YdhG-like"/>
</dbReference>
<dbReference type="EMBL" id="CACRYJ010000018">
    <property type="protein sequence ID" value="VZO36278.1"/>
    <property type="molecule type" value="Genomic_DNA"/>
</dbReference>
<reference evidence="2 3" key="1">
    <citation type="submission" date="2019-11" db="EMBL/GenBank/DDBJ databases">
        <authorList>
            <person name="Criscuolo A."/>
        </authorList>
    </citation>
    <scope>NUCLEOTIDE SEQUENCE [LARGE SCALE GENOMIC DNA]</scope>
    <source>
        <strain evidence="2">CIP111667</strain>
    </source>
</reference>
<organism evidence="2 3">
    <name type="scientific">Occultella aeris</name>
    <dbReference type="NCBI Taxonomy" id="2761496"/>
    <lineage>
        <taxon>Bacteria</taxon>
        <taxon>Bacillati</taxon>
        <taxon>Actinomycetota</taxon>
        <taxon>Actinomycetes</taxon>
        <taxon>Micrococcales</taxon>
        <taxon>Ruaniaceae</taxon>
        <taxon>Occultella</taxon>
    </lineage>
</organism>
<proteinExistence type="predicted"/>
<protein>
    <recommendedName>
        <fullName evidence="1">YdhG-like domain-containing protein</fullName>
    </recommendedName>
</protein>
<keyword evidence="3" id="KW-1185">Reference proteome</keyword>
<comment type="caution">
    <text evidence="2">The sequence shown here is derived from an EMBL/GenBank/DDBJ whole genome shotgun (WGS) entry which is preliminary data.</text>
</comment>
<feature type="domain" description="YdhG-like" evidence="1">
    <location>
        <begin position="25"/>
        <end position="130"/>
    </location>
</feature>
<dbReference type="Proteomes" id="UP000419743">
    <property type="component" value="Unassembled WGS sequence"/>
</dbReference>
<evidence type="ECO:0000259" key="1">
    <source>
        <dbReference type="Pfam" id="PF08818"/>
    </source>
</evidence>
<gene>
    <name evidence="2" type="ORF">HALOF300_01482</name>
</gene>
<name>A0A7M4DH85_9MICO</name>